<protein>
    <submittedName>
        <fullName evidence="1">Uncharacterized protein</fullName>
    </submittedName>
</protein>
<dbReference type="RefSeq" id="XP_069197371.1">
    <property type="nucleotide sequence ID" value="XM_069346161.1"/>
</dbReference>
<dbReference type="Proteomes" id="UP001562354">
    <property type="component" value="Unassembled WGS sequence"/>
</dbReference>
<sequence>MSLDMYRYSFFERYGVVQLNPLEASDEESLPDDDCEFPIRGPPMTTCPVPGRRCPTCNAKGDVVWVIPGKKCPKCGTAVN</sequence>
<name>A0ABR3P4H2_9PEZI</name>
<proteinExistence type="predicted"/>
<dbReference type="GeneID" id="95979937"/>
<accession>A0ABR3P4H2</accession>
<evidence type="ECO:0000313" key="1">
    <source>
        <dbReference type="EMBL" id="KAL1297689.1"/>
    </source>
</evidence>
<gene>
    <name evidence="1" type="ORF">AAFC00_006238</name>
</gene>
<dbReference type="EMBL" id="JBFMKM010000014">
    <property type="protein sequence ID" value="KAL1297689.1"/>
    <property type="molecule type" value="Genomic_DNA"/>
</dbReference>
<organism evidence="1 2">
    <name type="scientific">Neodothiora populina</name>
    <dbReference type="NCBI Taxonomy" id="2781224"/>
    <lineage>
        <taxon>Eukaryota</taxon>
        <taxon>Fungi</taxon>
        <taxon>Dikarya</taxon>
        <taxon>Ascomycota</taxon>
        <taxon>Pezizomycotina</taxon>
        <taxon>Dothideomycetes</taxon>
        <taxon>Dothideomycetidae</taxon>
        <taxon>Dothideales</taxon>
        <taxon>Dothioraceae</taxon>
        <taxon>Neodothiora</taxon>
    </lineage>
</organism>
<evidence type="ECO:0000313" key="2">
    <source>
        <dbReference type="Proteomes" id="UP001562354"/>
    </source>
</evidence>
<reference evidence="1 2" key="1">
    <citation type="submission" date="2024-07" db="EMBL/GenBank/DDBJ databases">
        <title>Draft sequence of the Neodothiora populina.</title>
        <authorList>
            <person name="Drown D.D."/>
            <person name="Schuette U.S."/>
            <person name="Buechlein A.B."/>
            <person name="Rusch D.R."/>
            <person name="Winton L.W."/>
            <person name="Adams G.A."/>
        </authorList>
    </citation>
    <scope>NUCLEOTIDE SEQUENCE [LARGE SCALE GENOMIC DNA]</scope>
    <source>
        <strain evidence="1 2">CPC 39397</strain>
    </source>
</reference>
<keyword evidence="2" id="KW-1185">Reference proteome</keyword>
<comment type="caution">
    <text evidence="1">The sequence shown here is derived from an EMBL/GenBank/DDBJ whole genome shotgun (WGS) entry which is preliminary data.</text>
</comment>